<keyword evidence="1" id="KW-0472">Membrane</keyword>
<feature type="domain" description="Phosphatidic acid phosphatase type 2/haloperoxidase" evidence="2">
    <location>
        <begin position="74"/>
        <end position="186"/>
    </location>
</feature>
<sequence>MTETKRRPPESVQKILKFDSYVTNHFVTLVNKHFPFMNSLKMHYQALEVSCHGIPWFAFWIAFTWLFNNAHLVQMQVNMLLGLTTDIIFVAVAKAYFRRKRPTANTNDPLGQMGPDIFSFPSGHASRSVFVAYFFLVLYPLHFVCYPPILAWTTCICLSRILMGRHYILDVLAGVCLGLFNGLLVGWLWIGQDTALWMINYISDDKLDGGDYHV</sequence>
<keyword evidence="1" id="KW-0812">Transmembrane</keyword>
<keyword evidence="4" id="KW-1185">Reference proteome</keyword>
<dbReference type="Gene3D" id="1.20.144.10">
    <property type="entry name" value="Phosphatidic acid phosphatase type 2/haloperoxidase"/>
    <property type="match status" value="1"/>
</dbReference>
<evidence type="ECO:0000256" key="1">
    <source>
        <dbReference type="SAM" id="Phobius"/>
    </source>
</evidence>
<dbReference type="InterPro" id="IPR036938">
    <property type="entry name" value="PAP2/HPO_sf"/>
</dbReference>
<evidence type="ECO:0000313" key="4">
    <source>
        <dbReference type="Proteomes" id="UP000410492"/>
    </source>
</evidence>
<proteinExistence type="predicted"/>
<keyword evidence="1" id="KW-1133">Transmembrane helix</keyword>
<evidence type="ECO:0000259" key="2">
    <source>
        <dbReference type="SMART" id="SM00014"/>
    </source>
</evidence>
<feature type="transmembrane region" description="Helical" evidence="1">
    <location>
        <begin position="44"/>
        <end position="67"/>
    </location>
</feature>
<dbReference type="CDD" id="cd03391">
    <property type="entry name" value="PAP2_containing_2_like"/>
    <property type="match status" value="1"/>
</dbReference>
<protein>
    <recommendedName>
        <fullName evidence="2">Phosphatidic acid phosphatase type 2/haloperoxidase domain-containing protein</fullName>
    </recommendedName>
</protein>
<evidence type="ECO:0000313" key="3">
    <source>
        <dbReference type="EMBL" id="VEN59545.1"/>
    </source>
</evidence>
<feature type="transmembrane region" description="Helical" evidence="1">
    <location>
        <begin position="79"/>
        <end position="97"/>
    </location>
</feature>
<dbReference type="PANTHER" id="PTHR14969:SF13">
    <property type="entry name" value="AT30094P"/>
    <property type="match status" value="1"/>
</dbReference>
<dbReference type="SUPFAM" id="SSF48317">
    <property type="entry name" value="Acid phosphatase/Vanadium-dependent haloperoxidase"/>
    <property type="match status" value="1"/>
</dbReference>
<dbReference type="OrthoDB" id="10266771at2759"/>
<feature type="transmembrane region" description="Helical" evidence="1">
    <location>
        <begin position="130"/>
        <end position="155"/>
    </location>
</feature>
<dbReference type="PANTHER" id="PTHR14969">
    <property type="entry name" value="SPHINGOSINE-1-PHOSPHATE PHOSPHOHYDROLASE"/>
    <property type="match status" value="1"/>
</dbReference>
<dbReference type="Proteomes" id="UP000410492">
    <property type="component" value="Unassembled WGS sequence"/>
</dbReference>
<dbReference type="EMBL" id="CAACVG010012056">
    <property type="protein sequence ID" value="VEN59545.1"/>
    <property type="molecule type" value="Genomic_DNA"/>
</dbReference>
<dbReference type="AlphaFoldDB" id="A0A653DH66"/>
<dbReference type="Pfam" id="PF01569">
    <property type="entry name" value="PAP2"/>
    <property type="match status" value="1"/>
</dbReference>
<reference evidence="3 4" key="1">
    <citation type="submission" date="2019-01" db="EMBL/GenBank/DDBJ databases">
        <authorList>
            <person name="Sayadi A."/>
        </authorList>
    </citation>
    <scope>NUCLEOTIDE SEQUENCE [LARGE SCALE GENOMIC DNA]</scope>
</reference>
<name>A0A653DH66_CALMS</name>
<dbReference type="GO" id="GO:0042392">
    <property type="term" value="F:sphingosine-1-phosphate phosphatase activity"/>
    <property type="evidence" value="ECO:0007669"/>
    <property type="project" value="TreeGrafter"/>
</dbReference>
<organism evidence="3 4">
    <name type="scientific">Callosobruchus maculatus</name>
    <name type="common">Southern cowpea weevil</name>
    <name type="synonym">Pulse bruchid</name>
    <dbReference type="NCBI Taxonomy" id="64391"/>
    <lineage>
        <taxon>Eukaryota</taxon>
        <taxon>Metazoa</taxon>
        <taxon>Ecdysozoa</taxon>
        <taxon>Arthropoda</taxon>
        <taxon>Hexapoda</taxon>
        <taxon>Insecta</taxon>
        <taxon>Pterygota</taxon>
        <taxon>Neoptera</taxon>
        <taxon>Endopterygota</taxon>
        <taxon>Coleoptera</taxon>
        <taxon>Polyphaga</taxon>
        <taxon>Cucujiformia</taxon>
        <taxon>Chrysomeloidea</taxon>
        <taxon>Chrysomelidae</taxon>
        <taxon>Bruchinae</taxon>
        <taxon>Bruchini</taxon>
        <taxon>Callosobruchus</taxon>
    </lineage>
</organism>
<accession>A0A653DH66</accession>
<feature type="transmembrane region" description="Helical" evidence="1">
    <location>
        <begin position="167"/>
        <end position="190"/>
    </location>
</feature>
<gene>
    <name evidence="3" type="ORF">CALMAC_LOCUS17520</name>
</gene>
<dbReference type="SMART" id="SM00014">
    <property type="entry name" value="acidPPc"/>
    <property type="match status" value="1"/>
</dbReference>
<dbReference type="InterPro" id="IPR000326">
    <property type="entry name" value="PAP2/HPO"/>
</dbReference>